<evidence type="ECO:0000313" key="3">
    <source>
        <dbReference type="Proteomes" id="UP000075321"/>
    </source>
</evidence>
<dbReference type="Gene3D" id="2.60.40.420">
    <property type="entry name" value="Cupredoxins - blue copper proteins"/>
    <property type="match status" value="2"/>
</dbReference>
<evidence type="ECO:0000313" key="2">
    <source>
        <dbReference type="EMBL" id="KYH25083.1"/>
    </source>
</evidence>
<dbReference type="Proteomes" id="UP000075321">
    <property type="component" value="Unassembled WGS sequence"/>
</dbReference>
<accession>A0A151ABV8</accession>
<dbReference type="AlphaFoldDB" id="A0A151ABV8"/>
<dbReference type="InterPro" id="IPR008972">
    <property type="entry name" value="Cupredoxin"/>
</dbReference>
<keyword evidence="3" id="KW-1185">Reference proteome</keyword>
<name>A0A151ABV8_9EURY</name>
<reference evidence="2 3" key="1">
    <citation type="submission" date="2016-02" db="EMBL/GenBank/DDBJ databases">
        <title>Genome sequence of Halalkalicoccus paucihalophilus DSM 24557.</title>
        <authorList>
            <person name="Poehlein A."/>
            <person name="Daniel R."/>
        </authorList>
    </citation>
    <scope>NUCLEOTIDE SEQUENCE [LARGE SCALE GENOMIC DNA]</scope>
    <source>
        <strain evidence="2 3">DSM 24557</strain>
    </source>
</reference>
<dbReference type="SUPFAM" id="SSF49503">
    <property type="entry name" value="Cupredoxins"/>
    <property type="match status" value="2"/>
</dbReference>
<evidence type="ECO:0000256" key="1">
    <source>
        <dbReference type="SAM" id="MobiDB-lite"/>
    </source>
</evidence>
<dbReference type="PATRIC" id="fig|1008153.3.peg.2982"/>
<feature type="region of interest" description="Disordered" evidence="1">
    <location>
        <begin position="540"/>
        <end position="564"/>
    </location>
</feature>
<dbReference type="EMBL" id="LTAZ01000008">
    <property type="protein sequence ID" value="KYH25083.1"/>
    <property type="molecule type" value="Genomic_DNA"/>
</dbReference>
<gene>
    <name evidence="2" type="ORF">HAPAU_29040</name>
</gene>
<evidence type="ECO:0008006" key="4">
    <source>
        <dbReference type="Google" id="ProtNLM"/>
    </source>
</evidence>
<protein>
    <recommendedName>
        <fullName evidence="4">Multicopper oxidase</fullName>
    </recommendedName>
</protein>
<proteinExistence type="predicted"/>
<dbReference type="RefSeq" id="WP_066383891.1">
    <property type="nucleotide sequence ID" value="NZ_LTAZ01000008.1"/>
</dbReference>
<organism evidence="2 3">
    <name type="scientific">Halalkalicoccus paucihalophilus</name>
    <dbReference type="NCBI Taxonomy" id="1008153"/>
    <lineage>
        <taxon>Archaea</taxon>
        <taxon>Methanobacteriati</taxon>
        <taxon>Methanobacteriota</taxon>
        <taxon>Stenosarchaea group</taxon>
        <taxon>Halobacteria</taxon>
        <taxon>Halobacteriales</taxon>
        <taxon>Halococcaceae</taxon>
        <taxon>Halalkalicoccus</taxon>
    </lineage>
</organism>
<dbReference type="OrthoDB" id="202198at2157"/>
<feature type="region of interest" description="Disordered" evidence="1">
    <location>
        <begin position="902"/>
        <end position="921"/>
    </location>
</feature>
<sequence length="921" mass="101954">MNGSFAGLIVEPEGSIWRDPYTGEEIEAGAQAIVEQPNGEDFREQCLHYHDFAELCDRDGDLITNQIQHNVNQGTMAINYRNSPYYNRNDPDPAYVHSSAVHGDPETPVLETYPEDTIRIRLFQGAYEEQHDFFHHMHRFNARNLNPEFSVSQVIGTSEAFTFEMDLAEQEDFEMLHNPDGLPVHDHLFGSAVDDDLWTGMWGMHRVFDAKVDHLQPLPDQGAPDERITRDELREMGHWAGFTDRWKELGQKWRLIYPEGADREFPPDKPFRQNENVGEIPPKAPDPGQPCAEDAPVRTYKVTAFNLDIEFNEYGDHDPHGIIFALDEHVEDIKCGRRPPTPLVLRANQGECIEVRLKNDLDEFDEDHDHPQMRILRNWDRSKRISLHPQQITYDINGSDGATVGFNFDQTVEPGESITYRWFADELLDNCVLWDMADVRSNRHHGAFGSLVISPAGSEWLSPRTAEPLSDAGDGTPAASMPEAMIKTSGAADTGSAVNGTGTGDIQPVSDFREFTLSFSTGRYIVNRKDEDDCVVPVNPDDPEQDPDAPCNQIGDPEDQGYGSINNRAEPFIRRFERNSDEQHLVYDSGVHGDPATPVLNAFLDDPVAFQVQTGTGKSRGLRFHLSDHQWPRFVGPERNPPGEVLANPPIEGSPTIGVDDRFGVGLGLRFDMLGGAGGLAGSTGDFIYQETQQRRLLESGMWGIFRVRKQPREFADRCHPLPDRSDPVPIEERPGWIVGRTDMTDSAGEDTAIIVPDSDMGPAGSVALHCFADPIEEAQIPDLTDPDVQVVLHADEENGRLDVVVHDPSDMEPETTIEILSDTTIEVVSAGISEPVEAVAEGADEDPDEVSIDDPLVEPVSAPLGEAQLDGFVGADVVVTTPATDEPANFGTLIEAVSTDEGTTSVEWADGSTTDVTTGE</sequence>
<comment type="caution">
    <text evidence="2">The sequence shown here is derived from an EMBL/GenBank/DDBJ whole genome shotgun (WGS) entry which is preliminary data.</text>
</comment>